<organism evidence="2 3">
    <name type="scientific">Geodia barretti</name>
    <name type="common">Barrett's horny sponge</name>
    <dbReference type="NCBI Taxonomy" id="519541"/>
    <lineage>
        <taxon>Eukaryota</taxon>
        <taxon>Metazoa</taxon>
        <taxon>Porifera</taxon>
        <taxon>Demospongiae</taxon>
        <taxon>Heteroscleromorpha</taxon>
        <taxon>Tetractinellida</taxon>
        <taxon>Astrophorina</taxon>
        <taxon>Geodiidae</taxon>
        <taxon>Geodia</taxon>
    </lineage>
</organism>
<sequence length="570" mass="63629">MGSCCSKASPAPKEQTDQDVPTSHGTEAQQMPASSPEALQELRESLKHKFESEDTDGGTPIVFELPNGEKLTYNSDMSCSTKMLYEYVFYAGLVNQRFRIFSGPARRPIPCNHSKLSEINLSLFTFVVEYEEGDILEYLQDLLCEEETELNGRDDILWTPLENGTQTKKILVSTEGPLQETYNAAESNNRWVFGGTPCTSADIFHIESDRNGTAIKAKDSGRYLSLNINGEGVPDAVPTFTSSAPSGSSTASIKGSSVTLTKFERRDENGRTAFGFTISSGDPVKNFKYYFVPGPNQIEEQGVEMDQDVPTSHGTEAQQMPASSPEALQQLRESLKPKFESVDTDGGTPIVFELPNGEKLTYNSDMSCSTKMLYEYVFYAGLVNQRFRIFSVPARRPIPCNHSKVSEINLSNLTFVVECEEGDFMEMMTSVEEIQAGDCYIQVDTPGSDGTLSYTYESGSYWRYQSRSSRDGYFTVLTPTHYQVQIKLGNKYLTVKEKNNTVDTPKFCESKTSSGNTIYHQVFYSCGSQTSFSLSLETQEPKTYYFTPKSGKIEIEDTRKNLAIFSQNFS</sequence>
<gene>
    <name evidence="2" type="ORF">GBAR_LOCUS22350</name>
</gene>
<dbReference type="EMBL" id="CASHTH010003082">
    <property type="protein sequence ID" value="CAI8040104.1"/>
    <property type="molecule type" value="Genomic_DNA"/>
</dbReference>
<dbReference type="AlphaFoldDB" id="A0AA35X0Y3"/>
<feature type="compositionally biased region" description="Polar residues" evidence="1">
    <location>
        <begin position="18"/>
        <end position="33"/>
    </location>
</feature>
<keyword evidence="3" id="KW-1185">Reference proteome</keyword>
<evidence type="ECO:0000313" key="2">
    <source>
        <dbReference type="EMBL" id="CAI8040104.1"/>
    </source>
</evidence>
<reference evidence="2" key="1">
    <citation type="submission" date="2023-03" db="EMBL/GenBank/DDBJ databases">
        <authorList>
            <person name="Steffen K."/>
            <person name="Cardenas P."/>
        </authorList>
    </citation>
    <scope>NUCLEOTIDE SEQUENCE</scope>
</reference>
<feature type="region of interest" description="Disordered" evidence="1">
    <location>
        <begin position="1"/>
        <end position="42"/>
    </location>
</feature>
<accession>A0AA35X0Y3</accession>
<name>A0AA35X0Y3_GEOBA</name>
<proteinExistence type="predicted"/>
<evidence type="ECO:0000256" key="1">
    <source>
        <dbReference type="SAM" id="MobiDB-lite"/>
    </source>
</evidence>
<dbReference type="Proteomes" id="UP001174909">
    <property type="component" value="Unassembled WGS sequence"/>
</dbReference>
<feature type="compositionally biased region" description="Polar residues" evidence="1">
    <location>
        <begin position="309"/>
        <end position="322"/>
    </location>
</feature>
<feature type="region of interest" description="Disordered" evidence="1">
    <location>
        <begin position="306"/>
        <end position="326"/>
    </location>
</feature>
<evidence type="ECO:0000313" key="3">
    <source>
        <dbReference type="Proteomes" id="UP001174909"/>
    </source>
</evidence>
<comment type="caution">
    <text evidence="2">The sequence shown here is derived from an EMBL/GenBank/DDBJ whole genome shotgun (WGS) entry which is preliminary data.</text>
</comment>
<protein>
    <submittedName>
        <fullName evidence="2">Uncharacterized protein</fullName>
    </submittedName>
</protein>